<accession>A0A1M5H543</accession>
<dbReference type="GO" id="GO:0006412">
    <property type="term" value="P:translation"/>
    <property type="evidence" value="ECO:0007669"/>
    <property type="project" value="UniProtKB-UniRule"/>
</dbReference>
<name>A0A1M5H543_9ACTN</name>
<keyword evidence="3 6" id="KW-0378">Hydrolase</keyword>
<evidence type="ECO:0000313" key="7">
    <source>
        <dbReference type="EMBL" id="SHG11016.1"/>
    </source>
</evidence>
<feature type="binding site" evidence="6">
    <location>
        <position position="145"/>
    </location>
    <ligand>
        <name>Fe cation</name>
        <dbReference type="ChEBI" id="CHEBI:24875"/>
    </ligand>
</feature>
<proteinExistence type="inferred from homology"/>
<dbReference type="AlphaFoldDB" id="A0A1M5H543"/>
<evidence type="ECO:0000256" key="1">
    <source>
        <dbReference type="ARBA" id="ARBA00010759"/>
    </source>
</evidence>
<dbReference type="PRINTS" id="PR01576">
    <property type="entry name" value="PDEFORMYLASE"/>
</dbReference>
<dbReference type="NCBIfam" id="TIGR00079">
    <property type="entry name" value="pept_deformyl"/>
    <property type="match status" value="1"/>
</dbReference>
<reference evidence="7 8" key="1">
    <citation type="submission" date="2016-11" db="EMBL/GenBank/DDBJ databases">
        <authorList>
            <person name="Jaros S."/>
            <person name="Januszkiewicz K."/>
            <person name="Wedrychowicz H."/>
        </authorList>
    </citation>
    <scope>NUCLEOTIDE SEQUENCE [LARGE SCALE GENOMIC DNA]</scope>
    <source>
        <strain evidence="7 8">DSM 45627</strain>
    </source>
</reference>
<dbReference type="PANTHER" id="PTHR10458">
    <property type="entry name" value="PEPTIDE DEFORMYLASE"/>
    <property type="match status" value="1"/>
</dbReference>
<comment type="function">
    <text evidence="6">Removes the formyl group from the N-terminal Met of newly synthesized proteins. Requires at least a dipeptide for an efficient rate of reaction. N-terminal L-methionine is a prerequisite for activity but the enzyme has broad specificity at other positions.</text>
</comment>
<dbReference type="Proteomes" id="UP000186132">
    <property type="component" value="Unassembled WGS sequence"/>
</dbReference>
<feature type="active site" evidence="6">
    <location>
        <position position="142"/>
    </location>
</feature>
<dbReference type="EC" id="3.5.1.88" evidence="6"/>
<dbReference type="GO" id="GO:0042586">
    <property type="term" value="F:peptide deformylase activity"/>
    <property type="evidence" value="ECO:0007669"/>
    <property type="project" value="UniProtKB-UniRule"/>
</dbReference>
<evidence type="ECO:0000256" key="4">
    <source>
        <dbReference type="ARBA" id="ARBA00022917"/>
    </source>
</evidence>
<feature type="binding site" evidence="6">
    <location>
        <position position="141"/>
    </location>
    <ligand>
        <name>Fe cation</name>
        <dbReference type="ChEBI" id="CHEBI:24875"/>
    </ligand>
</feature>
<dbReference type="Pfam" id="PF01327">
    <property type="entry name" value="Pep_deformylase"/>
    <property type="match status" value="1"/>
</dbReference>
<dbReference type="EMBL" id="FQVU01000002">
    <property type="protein sequence ID" value="SHG11016.1"/>
    <property type="molecule type" value="Genomic_DNA"/>
</dbReference>
<evidence type="ECO:0000256" key="3">
    <source>
        <dbReference type="ARBA" id="ARBA00022801"/>
    </source>
</evidence>
<dbReference type="CDD" id="cd00487">
    <property type="entry name" value="Pep_deformylase"/>
    <property type="match status" value="1"/>
</dbReference>
<dbReference type="NCBIfam" id="NF001159">
    <property type="entry name" value="PRK00150.1-3"/>
    <property type="match status" value="1"/>
</dbReference>
<dbReference type="GO" id="GO:0046872">
    <property type="term" value="F:metal ion binding"/>
    <property type="evidence" value="ECO:0007669"/>
    <property type="project" value="UniProtKB-KW"/>
</dbReference>
<sequence length="176" mass="19297">MTSETGREIRKVRVVGDPVLHEPAQDVTDFGDELAELIDDMFATLAVAEGVGLAAPQVGVGLRVFVYDCPDGSGERRRGHVVNPTIETSGGTIDGDEGCLSVPGPYHELERAEQATVRGLDKTGAPVEVSGTGYFARCLQHETDHLRGLLYIDHLPRNRRRRVLREMEPYDWNATG</sequence>
<keyword evidence="5 6" id="KW-0408">Iron</keyword>
<organism evidence="7 8">
    <name type="scientific">Jatrophihabitans endophyticus</name>
    <dbReference type="NCBI Taxonomy" id="1206085"/>
    <lineage>
        <taxon>Bacteria</taxon>
        <taxon>Bacillati</taxon>
        <taxon>Actinomycetota</taxon>
        <taxon>Actinomycetes</taxon>
        <taxon>Jatrophihabitantales</taxon>
        <taxon>Jatrophihabitantaceae</taxon>
        <taxon>Jatrophihabitans</taxon>
    </lineage>
</organism>
<comment type="similarity">
    <text evidence="1 6">Belongs to the polypeptide deformylase family.</text>
</comment>
<dbReference type="FunFam" id="3.90.45.10:FF:000004">
    <property type="entry name" value="Peptide deformylase"/>
    <property type="match status" value="1"/>
</dbReference>
<comment type="cofactor">
    <cofactor evidence="6">
        <name>Fe(2+)</name>
        <dbReference type="ChEBI" id="CHEBI:29033"/>
    </cofactor>
    <text evidence="6">Binds 1 Fe(2+) ion.</text>
</comment>
<keyword evidence="8" id="KW-1185">Reference proteome</keyword>
<dbReference type="InterPro" id="IPR036821">
    <property type="entry name" value="Peptide_deformylase_sf"/>
</dbReference>
<dbReference type="HAMAP" id="MF_00163">
    <property type="entry name" value="Pep_deformylase"/>
    <property type="match status" value="1"/>
</dbReference>
<dbReference type="InterPro" id="IPR023635">
    <property type="entry name" value="Peptide_deformylase"/>
</dbReference>
<keyword evidence="4 6" id="KW-0648">Protein biosynthesis</keyword>
<dbReference type="RefSeq" id="WP_073388007.1">
    <property type="nucleotide sequence ID" value="NZ_FQVU01000002.1"/>
</dbReference>
<evidence type="ECO:0000313" key="8">
    <source>
        <dbReference type="Proteomes" id="UP000186132"/>
    </source>
</evidence>
<protein>
    <recommendedName>
        <fullName evidence="6">Peptide deformylase</fullName>
        <shortName evidence="6">PDF</shortName>
        <ecNumber evidence="6">3.5.1.88</ecNumber>
    </recommendedName>
    <alternativeName>
        <fullName evidence="6">Polypeptide deformylase</fullName>
    </alternativeName>
</protein>
<dbReference type="SUPFAM" id="SSF56420">
    <property type="entry name" value="Peptide deformylase"/>
    <property type="match status" value="1"/>
</dbReference>
<evidence type="ECO:0000256" key="6">
    <source>
        <dbReference type="HAMAP-Rule" id="MF_00163"/>
    </source>
</evidence>
<dbReference type="PANTHER" id="PTHR10458:SF2">
    <property type="entry name" value="PEPTIDE DEFORMYLASE, MITOCHONDRIAL"/>
    <property type="match status" value="1"/>
</dbReference>
<dbReference type="STRING" id="1206085.SAMN05443575_1398"/>
<dbReference type="OrthoDB" id="9804313at2"/>
<gene>
    <name evidence="6" type="primary">def</name>
    <name evidence="7" type="ORF">SAMN05443575_1398</name>
</gene>
<evidence type="ECO:0000256" key="2">
    <source>
        <dbReference type="ARBA" id="ARBA00022723"/>
    </source>
</evidence>
<keyword evidence="2 6" id="KW-0479">Metal-binding</keyword>
<dbReference type="Gene3D" id="3.90.45.10">
    <property type="entry name" value="Peptide deformylase"/>
    <property type="match status" value="1"/>
</dbReference>
<dbReference type="PIRSF" id="PIRSF004749">
    <property type="entry name" value="Pep_def"/>
    <property type="match status" value="1"/>
</dbReference>
<evidence type="ECO:0000256" key="5">
    <source>
        <dbReference type="ARBA" id="ARBA00023004"/>
    </source>
</evidence>
<comment type="catalytic activity">
    <reaction evidence="6">
        <text>N-terminal N-formyl-L-methionyl-[peptide] + H2O = N-terminal L-methionyl-[peptide] + formate</text>
        <dbReference type="Rhea" id="RHEA:24420"/>
        <dbReference type="Rhea" id="RHEA-COMP:10639"/>
        <dbReference type="Rhea" id="RHEA-COMP:10640"/>
        <dbReference type="ChEBI" id="CHEBI:15377"/>
        <dbReference type="ChEBI" id="CHEBI:15740"/>
        <dbReference type="ChEBI" id="CHEBI:49298"/>
        <dbReference type="ChEBI" id="CHEBI:64731"/>
        <dbReference type="EC" id="3.5.1.88"/>
    </reaction>
</comment>
<feature type="binding site" evidence="6">
    <location>
        <position position="99"/>
    </location>
    <ligand>
        <name>Fe cation</name>
        <dbReference type="ChEBI" id="CHEBI:24875"/>
    </ligand>
</feature>